<evidence type="ECO:0000259" key="8">
    <source>
        <dbReference type="PROSITE" id="PS50922"/>
    </source>
</evidence>
<feature type="domain" description="TLC" evidence="8">
    <location>
        <begin position="1"/>
        <end position="66"/>
    </location>
</feature>
<gene>
    <name evidence="9" type="ORF">E5288_WYG019018</name>
</gene>
<comment type="subcellular location">
    <subcellularLocation>
        <location evidence="1">Membrane</location>
        <topology evidence="1">Multi-pass membrane protein</topology>
    </subcellularLocation>
</comment>
<accession>A0A6B0SI88</accession>
<evidence type="ECO:0000256" key="1">
    <source>
        <dbReference type="ARBA" id="ARBA00004141"/>
    </source>
</evidence>
<keyword evidence="2 5" id="KW-0812">Transmembrane</keyword>
<reference evidence="9" key="1">
    <citation type="submission" date="2019-10" db="EMBL/GenBank/DDBJ databases">
        <title>The sequence and de novo assembly of the wild yak genome.</title>
        <authorList>
            <person name="Liu Y."/>
        </authorList>
    </citation>
    <scope>NUCLEOTIDE SEQUENCE [LARGE SCALE GENOMIC DNA]</scope>
    <source>
        <strain evidence="9">WY2019</strain>
    </source>
</reference>
<dbReference type="EMBL" id="VBQZ03000974">
    <property type="protein sequence ID" value="MXQ99756.1"/>
    <property type="molecule type" value="Genomic_DNA"/>
</dbReference>
<evidence type="ECO:0000256" key="7">
    <source>
        <dbReference type="SAM" id="Phobius"/>
    </source>
</evidence>
<name>A0A6B0SI88_9CETA</name>
<comment type="caution">
    <text evidence="9">The sequence shown here is derived from an EMBL/GenBank/DDBJ whole genome shotgun (WGS) entry which is preliminary data.</text>
</comment>
<dbReference type="InterPro" id="IPR006634">
    <property type="entry name" value="TLC-dom"/>
</dbReference>
<dbReference type="Gene3D" id="2.30.30.850">
    <property type="match status" value="1"/>
</dbReference>
<dbReference type="GO" id="GO:0016020">
    <property type="term" value="C:membrane"/>
    <property type="evidence" value="ECO:0007669"/>
    <property type="project" value="UniProtKB-SubCell"/>
</dbReference>
<dbReference type="Proteomes" id="UP000322234">
    <property type="component" value="Unassembled WGS sequence"/>
</dbReference>
<feature type="region of interest" description="Disordered" evidence="6">
    <location>
        <begin position="194"/>
        <end position="222"/>
    </location>
</feature>
<keyword evidence="10" id="KW-1185">Reference proteome</keyword>
<organism evidence="9 10">
    <name type="scientific">Bos mutus</name>
    <name type="common">wild yak</name>
    <dbReference type="NCBI Taxonomy" id="72004"/>
    <lineage>
        <taxon>Eukaryota</taxon>
        <taxon>Metazoa</taxon>
        <taxon>Chordata</taxon>
        <taxon>Craniata</taxon>
        <taxon>Vertebrata</taxon>
        <taxon>Euteleostomi</taxon>
        <taxon>Mammalia</taxon>
        <taxon>Eutheria</taxon>
        <taxon>Laurasiatheria</taxon>
        <taxon>Artiodactyla</taxon>
        <taxon>Ruminantia</taxon>
        <taxon>Pecora</taxon>
        <taxon>Bovidae</taxon>
        <taxon>Bovinae</taxon>
        <taxon>Bos</taxon>
    </lineage>
</organism>
<evidence type="ECO:0000256" key="4">
    <source>
        <dbReference type="ARBA" id="ARBA00023136"/>
    </source>
</evidence>
<sequence length="222" mass="24808">MVHLFHCRMVLTYHMWWVCLGHWAGLAHSLFPPHLALFVVGLALLTLLINPYWTRKKTQQLLNPVDWNFAPGPPNGPAQPKKASCSVRRRPLQAWTLCSVCVPTPPPHASTLTSVPPPEALTLLVTRAVCRMRHQSSAPSQSFLGFLGIQGDMAPNGSLNDDTAVQLKLIFKVAGIAPWIHHMRVKRTYHADPENAEWTAQRPSLKKKEKKIPDEALEDEAA</sequence>
<keyword evidence="4 5" id="KW-0472">Membrane</keyword>
<dbReference type="AlphaFoldDB" id="A0A6B0SI88"/>
<dbReference type="PROSITE" id="PS50922">
    <property type="entry name" value="TLC"/>
    <property type="match status" value="1"/>
</dbReference>
<evidence type="ECO:0000256" key="2">
    <source>
        <dbReference type="ARBA" id="ARBA00022692"/>
    </source>
</evidence>
<evidence type="ECO:0000256" key="5">
    <source>
        <dbReference type="PROSITE-ProRule" id="PRU00205"/>
    </source>
</evidence>
<keyword evidence="3 7" id="KW-1133">Transmembrane helix</keyword>
<evidence type="ECO:0000256" key="3">
    <source>
        <dbReference type="ARBA" id="ARBA00022989"/>
    </source>
</evidence>
<evidence type="ECO:0000313" key="9">
    <source>
        <dbReference type="EMBL" id="MXQ99756.1"/>
    </source>
</evidence>
<proteinExistence type="predicted"/>
<feature type="transmembrane region" description="Helical" evidence="7">
    <location>
        <begin position="35"/>
        <end position="53"/>
    </location>
</feature>
<evidence type="ECO:0000313" key="10">
    <source>
        <dbReference type="Proteomes" id="UP000322234"/>
    </source>
</evidence>
<protein>
    <recommendedName>
        <fullName evidence="8">TLC domain-containing protein</fullName>
    </recommendedName>
</protein>
<evidence type="ECO:0000256" key="6">
    <source>
        <dbReference type="SAM" id="MobiDB-lite"/>
    </source>
</evidence>